<comment type="caution">
    <text evidence="2">The sequence shown here is derived from an EMBL/GenBank/DDBJ whole genome shotgun (WGS) entry which is preliminary data.</text>
</comment>
<dbReference type="EC" id="3.6.5.5" evidence="2"/>
<dbReference type="AlphaFoldDB" id="A0A1J5R3V6"/>
<keyword evidence="2" id="KW-0378">Hydrolase</keyword>
<dbReference type="PANTHER" id="PTHR43681">
    <property type="entry name" value="TRANSMEMBRANE GTPASE FZO"/>
    <property type="match status" value="1"/>
</dbReference>
<evidence type="ECO:0000313" key="2">
    <source>
        <dbReference type="EMBL" id="OIQ90601.1"/>
    </source>
</evidence>
<dbReference type="SUPFAM" id="SSF52540">
    <property type="entry name" value="P-loop containing nucleoside triphosphate hydrolases"/>
    <property type="match status" value="1"/>
</dbReference>
<reference evidence="2" key="1">
    <citation type="submission" date="2016-10" db="EMBL/GenBank/DDBJ databases">
        <title>Sequence of Gallionella enrichment culture.</title>
        <authorList>
            <person name="Poehlein A."/>
            <person name="Muehling M."/>
            <person name="Daniel R."/>
        </authorList>
    </citation>
    <scope>NUCLEOTIDE SEQUENCE</scope>
</reference>
<dbReference type="CDD" id="cd09912">
    <property type="entry name" value="DLP_2"/>
    <property type="match status" value="1"/>
</dbReference>
<organism evidence="2">
    <name type="scientific">mine drainage metagenome</name>
    <dbReference type="NCBI Taxonomy" id="410659"/>
    <lineage>
        <taxon>unclassified sequences</taxon>
        <taxon>metagenomes</taxon>
        <taxon>ecological metagenomes</taxon>
    </lineage>
</organism>
<dbReference type="GO" id="GO:0016787">
    <property type="term" value="F:hydrolase activity"/>
    <property type="evidence" value="ECO:0007669"/>
    <property type="project" value="UniProtKB-KW"/>
</dbReference>
<accession>A0A1J5R3V6</accession>
<evidence type="ECO:0000259" key="1">
    <source>
        <dbReference type="Pfam" id="PF00350"/>
    </source>
</evidence>
<dbReference type="Pfam" id="PF00350">
    <property type="entry name" value="Dynamin_N"/>
    <property type="match status" value="1"/>
</dbReference>
<gene>
    <name evidence="2" type="ORF">GALL_275140</name>
</gene>
<dbReference type="InterPro" id="IPR027417">
    <property type="entry name" value="P-loop_NTPase"/>
</dbReference>
<dbReference type="EMBL" id="MLJW01000286">
    <property type="protein sequence ID" value="OIQ90601.1"/>
    <property type="molecule type" value="Genomic_DNA"/>
</dbReference>
<dbReference type="InterPro" id="IPR045063">
    <property type="entry name" value="Dynamin_N"/>
</dbReference>
<feature type="domain" description="Dynamin N-terminal" evidence="1">
    <location>
        <begin position="55"/>
        <end position="213"/>
    </location>
</feature>
<protein>
    <submittedName>
        <fullName evidence="2">Bacterial dynamin-like protein</fullName>
        <ecNumber evidence="2">3.6.5.5</ecNumber>
    </submittedName>
</protein>
<dbReference type="PANTHER" id="PTHR43681:SF1">
    <property type="entry name" value="SARCALUMENIN"/>
    <property type="match status" value="1"/>
</dbReference>
<dbReference type="InterPro" id="IPR051943">
    <property type="entry name" value="TRAFAC_Dynamin-like_GTPase"/>
</dbReference>
<proteinExistence type="predicted"/>
<sequence>MAESGKMDLRGYAQVKFDLAEILRAAELLVPPEQSVRVEGIRDLYTKLAEDHFNLVVVGRFSRGKTSLMNALMETERLPTGIVPLTSVITTVSYGSTEQVVIEFQGRHLPLHVRLDQLEEYVTQHGNPGNARGVRFARVELPSEILRQGFHFVDTPGLGSSILENTRTTEAFLPEADALMLVTGYDSPLAEEEMRLLEEMVAVRQRIFITVNKHDTVDDNERGAVLGHLEERLSHIYGDSIPPIFSISVRQAISAKSAEARAESGIPALKAHLIRFLVEEKQVVFLTRMVERMTELLCDLPGGEREIDRLQAIRSQFLRSSMEPVTVSVVSPEGAGERISEFTDCAICKRIEEQIYEFLCHYQYDVIVRENMRKEFSEKECLCPVHAWQYQGIASSRGIGIGVHARFDYLADRLRDIAKTGEVAALLDLFSPASPFGSGDCVICRVRDDAEKAAILGLAEGMLSEVNSVPIVCMQHLPLLVAALSDMETQKRLLRAHAEAWERLSEDMCRYVLKIDGTRRALLSKEETKAGLRAIMALAGHRHAVVGGVGRVRR</sequence>
<name>A0A1J5R3V6_9ZZZZ</name>
<dbReference type="Gene3D" id="3.40.50.300">
    <property type="entry name" value="P-loop containing nucleotide triphosphate hydrolases"/>
    <property type="match status" value="1"/>
</dbReference>